<dbReference type="InterPro" id="IPR002293">
    <property type="entry name" value="AA/rel_permease1"/>
</dbReference>
<feature type="transmembrane region" description="Helical" evidence="6">
    <location>
        <begin position="102"/>
        <end position="121"/>
    </location>
</feature>
<evidence type="ECO:0000256" key="2">
    <source>
        <dbReference type="ARBA" id="ARBA00022448"/>
    </source>
</evidence>
<gene>
    <name evidence="7" type="ORF">FRACA_1550009</name>
</gene>
<feature type="transmembrane region" description="Helical" evidence="6">
    <location>
        <begin position="49"/>
        <end position="72"/>
    </location>
</feature>
<dbReference type="Pfam" id="PF13520">
    <property type="entry name" value="AA_permease_2"/>
    <property type="match status" value="1"/>
</dbReference>
<keyword evidence="4 6" id="KW-1133">Transmembrane helix</keyword>
<evidence type="ECO:0000256" key="3">
    <source>
        <dbReference type="ARBA" id="ARBA00022692"/>
    </source>
</evidence>
<organism evidence="7 8">
    <name type="scientific">Frankia canadensis</name>
    <dbReference type="NCBI Taxonomy" id="1836972"/>
    <lineage>
        <taxon>Bacteria</taxon>
        <taxon>Bacillati</taxon>
        <taxon>Actinomycetota</taxon>
        <taxon>Actinomycetes</taxon>
        <taxon>Frankiales</taxon>
        <taxon>Frankiaceae</taxon>
        <taxon>Frankia</taxon>
    </lineage>
</organism>
<protein>
    <submittedName>
        <fullName evidence="7">Amino acid permease</fullName>
    </submittedName>
</protein>
<keyword evidence="5 6" id="KW-0472">Membrane</keyword>
<reference evidence="7 8" key="1">
    <citation type="submission" date="2017-06" db="EMBL/GenBank/DDBJ databases">
        <authorList>
            <person name="Kim H.J."/>
            <person name="Triplett B.A."/>
        </authorList>
    </citation>
    <scope>NUCLEOTIDE SEQUENCE [LARGE SCALE GENOMIC DNA]</scope>
    <source>
        <strain evidence="7">FRACA_ARgP5</strain>
    </source>
</reference>
<evidence type="ECO:0000313" key="7">
    <source>
        <dbReference type="EMBL" id="SNQ46779.1"/>
    </source>
</evidence>
<dbReference type="PANTHER" id="PTHR45649:SF26">
    <property type="entry name" value="OS04G0435100 PROTEIN"/>
    <property type="match status" value="1"/>
</dbReference>
<evidence type="ECO:0000256" key="6">
    <source>
        <dbReference type="SAM" id="Phobius"/>
    </source>
</evidence>
<keyword evidence="8" id="KW-1185">Reference proteome</keyword>
<dbReference type="GO" id="GO:0022857">
    <property type="term" value="F:transmembrane transporter activity"/>
    <property type="evidence" value="ECO:0007669"/>
    <property type="project" value="InterPro"/>
</dbReference>
<evidence type="ECO:0000256" key="4">
    <source>
        <dbReference type="ARBA" id="ARBA00022989"/>
    </source>
</evidence>
<name>A0A2I2KMA0_9ACTN</name>
<dbReference type="Proteomes" id="UP000234331">
    <property type="component" value="Unassembled WGS sequence"/>
</dbReference>
<evidence type="ECO:0000313" key="8">
    <source>
        <dbReference type="Proteomes" id="UP000234331"/>
    </source>
</evidence>
<dbReference type="GO" id="GO:0016020">
    <property type="term" value="C:membrane"/>
    <property type="evidence" value="ECO:0007669"/>
    <property type="project" value="UniProtKB-SubCell"/>
</dbReference>
<accession>A0A2I2KMA0</accession>
<feature type="transmembrane region" description="Helical" evidence="6">
    <location>
        <begin position="136"/>
        <end position="157"/>
    </location>
</feature>
<keyword evidence="2" id="KW-0813">Transport</keyword>
<feature type="transmembrane region" description="Helical" evidence="6">
    <location>
        <begin position="24"/>
        <end position="43"/>
    </location>
</feature>
<evidence type="ECO:0000256" key="1">
    <source>
        <dbReference type="ARBA" id="ARBA00004141"/>
    </source>
</evidence>
<sequence>MARDRVLPFSASLATVSPRFRTPINAAVVVGVFAVAVLVLNVFQPAMYIALASVCIMLLYIAYLMVTAPMLLRRFQGFPKKDAPAVTTATGRPLFTLGRWGLPVNILAVVWGVFMTVNLGWPREAVYNPVGTPHWYLHYFALIALAVALALGALAYWRQRHESNAVLAALDLDAEIVVGAEPA</sequence>
<keyword evidence="3 6" id="KW-0812">Transmembrane</keyword>
<proteinExistence type="predicted"/>
<dbReference type="EMBL" id="FZMO01000063">
    <property type="protein sequence ID" value="SNQ46779.1"/>
    <property type="molecule type" value="Genomic_DNA"/>
</dbReference>
<dbReference type="AlphaFoldDB" id="A0A2I2KMA0"/>
<evidence type="ECO:0000256" key="5">
    <source>
        <dbReference type="ARBA" id="ARBA00023136"/>
    </source>
</evidence>
<comment type="subcellular location">
    <subcellularLocation>
        <location evidence="1">Membrane</location>
        <topology evidence="1">Multi-pass membrane protein</topology>
    </subcellularLocation>
</comment>
<dbReference type="PANTHER" id="PTHR45649">
    <property type="entry name" value="AMINO-ACID PERMEASE BAT1"/>
    <property type="match status" value="1"/>
</dbReference>
<dbReference type="RefSeq" id="WP_101830742.1">
    <property type="nucleotide sequence ID" value="NZ_FZMO01000063.1"/>
</dbReference>
<dbReference type="OrthoDB" id="8274074at2"/>